<dbReference type="Proteomes" id="UP000275846">
    <property type="component" value="Unassembled WGS sequence"/>
</dbReference>
<dbReference type="Pfam" id="PF03372">
    <property type="entry name" value="Exo_endo_phos"/>
    <property type="match status" value="1"/>
</dbReference>
<dbReference type="Gene3D" id="3.60.10.10">
    <property type="entry name" value="Endonuclease/exonuclease/phosphatase"/>
    <property type="match status" value="1"/>
</dbReference>
<dbReference type="OrthoDB" id="10030815at2759"/>
<keyword evidence="1" id="KW-0479">Metal-binding</keyword>
<dbReference type="Gene3D" id="3.30.160.60">
    <property type="entry name" value="Classic Zinc Finger"/>
    <property type="match status" value="1"/>
</dbReference>
<evidence type="ECO:0000256" key="1">
    <source>
        <dbReference type="PROSITE-ProRule" id="PRU00042"/>
    </source>
</evidence>
<dbReference type="InterPro" id="IPR027124">
    <property type="entry name" value="Swc5/CFDP1/2"/>
</dbReference>
<reference evidence="6" key="1">
    <citation type="submission" date="2016-06" db="UniProtKB">
        <authorList>
            <consortium name="WormBaseParasite"/>
        </authorList>
    </citation>
    <scope>IDENTIFICATION</scope>
</reference>
<sequence>MQDAWMARKAAEIQGYVERNEWEKFFAATKAVYRPPVKKAAPFSVLTELPCSLRSRKSTIPHVSIPRAIPSELLGRSQEQPAGTEDGASRSGTGALQGGINSITPTIIETTSLYSSPVTTTTVTTNAFNTTTTTISDGDSLLNCPQFDRTFTSHIGLVGPLRIHHTETGETVPGAPTHSRDRRLHCPHCPRAFTHRIGLFGHMRIDDSGIPRNANNIDTPCTHSAPAIHTATATPTTMNDTLPPSQPLPISPAHTAPATSTHASTCWVIPSDQTSGNRHDRRAKPVDGLQCCVSPHPVHLYPSPSPLLPAYHSVLPSLSSSQPTPLSTPLSPVPFHRTLPSSSAVETVLRKNNSSPNPLTRAAWNVRSILDNPKSDRSERRMALVTRKLARYKVDMTALSETRFSEQGQLEEVGAGYTVFWSGRPKAERRGAGFAFAIRDDIVGRLPCLPQGINDRLISLCLLLRGDKFANIISAYTPPTTSSDAAKDHFYKDLHALLVTVPKADKLIVLGDLNARVGTDRASCRGVLGPHDLGSRNDNGLLLLRTCAEHRLLLISTFFRLLMRQNVTWVHPRSRHWHLLDYVPVWRRDRQDVLVSTISDAAIDHLPEVELNASFDLPRSFEETIRAMQQLSIGKPPGSDAIPVEIYENDSPN</sequence>
<dbReference type="PANTHER" id="PTHR23227:SF84">
    <property type="entry name" value="ENDONUCLEASE_EXONUCLEASE_PHOSPHATASE DOMAIN-CONTAINING PROTEIN"/>
    <property type="match status" value="1"/>
</dbReference>
<keyword evidence="5" id="KW-1185">Reference proteome</keyword>
<dbReference type="PROSITE" id="PS50157">
    <property type="entry name" value="ZINC_FINGER_C2H2_2"/>
    <property type="match status" value="1"/>
</dbReference>
<name>A0A183T9U6_SCHSO</name>
<evidence type="ECO:0000256" key="2">
    <source>
        <dbReference type="SAM" id="MobiDB-lite"/>
    </source>
</evidence>
<feature type="domain" description="C2H2-type" evidence="3">
    <location>
        <begin position="184"/>
        <end position="211"/>
    </location>
</feature>
<accession>A0A183T9U6</accession>
<organism evidence="6">
    <name type="scientific">Schistocephalus solidus</name>
    <name type="common">Tapeworm</name>
    <dbReference type="NCBI Taxonomy" id="70667"/>
    <lineage>
        <taxon>Eukaryota</taxon>
        <taxon>Metazoa</taxon>
        <taxon>Spiralia</taxon>
        <taxon>Lophotrochozoa</taxon>
        <taxon>Platyhelminthes</taxon>
        <taxon>Cestoda</taxon>
        <taxon>Eucestoda</taxon>
        <taxon>Diphyllobothriidea</taxon>
        <taxon>Diphyllobothriidae</taxon>
        <taxon>Schistocephalus</taxon>
    </lineage>
</organism>
<dbReference type="EMBL" id="UYSU01037932">
    <property type="protein sequence ID" value="VDL99631.1"/>
    <property type="molecule type" value="Genomic_DNA"/>
</dbReference>
<dbReference type="InterPro" id="IPR005135">
    <property type="entry name" value="Endo/exonuclease/phosphatase"/>
</dbReference>
<dbReference type="WBParaSite" id="SSLN_0001374701-mRNA-1">
    <property type="protein sequence ID" value="SSLN_0001374701-mRNA-1"/>
    <property type="gene ID" value="SSLN_0001374701"/>
</dbReference>
<dbReference type="PANTHER" id="PTHR23227">
    <property type="entry name" value="BUCENTAUR RELATED"/>
    <property type="match status" value="1"/>
</dbReference>
<reference evidence="4 5" key="2">
    <citation type="submission" date="2018-11" db="EMBL/GenBank/DDBJ databases">
        <authorList>
            <consortium name="Pathogen Informatics"/>
        </authorList>
    </citation>
    <scope>NUCLEOTIDE SEQUENCE [LARGE SCALE GENOMIC DNA]</scope>
    <source>
        <strain evidence="4 5">NST_G2</strain>
    </source>
</reference>
<dbReference type="AlphaFoldDB" id="A0A183T9U6"/>
<evidence type="ECO:0000313" key="6">
    <source>
        <dbReference type="WBParaSite" id="SSLN_0001374701-mRNA-1"/>
    </source>
</evidence>
<dbReference type="InterPro" id="IPR036236">
    <property type="entry name" value="Znf_C2H2_sf"/>
</dbReference>
<evidence type="ECO:0000259" key="3">
    <source>
        <dbReference type="PROSITE" id="PS50157"/>
    </source>
</evidence>
<keyword evidence="1" id="KW-0862">Zinc</keyword>
<dbReference type="CDD" id="cd09076">
    <property type="entry name" value="L1-EN"/>
    <property type="match status" value="1"/>
</dbReference>
<dbReference type="GO" id="GO:0008270">
    <property type="term" value="F:zinc ion binding"/>
    <property type="evidence" value="ECO:0007669"/>
    <property type="project" value="UniProtKB-KW"/>
</dbReference>
<feature type="compositionally biased region" description="Polar residues" evidence="2">
    <location>
        <begin position="90"/>
        <end position="100"/>
    </location>
</feature>
<proteinExistence type="predicted"/>
<dbReference type="InterPro" id="IPR036691">
    <property type="entry name" value="Endo/exonu/phosph_ase_sf"/>
</dbReference>
<dbReference type="GO" id="GO:0003824">
    <property type="term" value="F:catalytic activity"/>
    <property type="evidence" value="ECO:0007669"/>
    <property type="project" value="InterPro"/>
</dbReference>
<evidence type="ECO:0000313" key="4">
    <source>
        <dbReference type="EMBL" id="VDL99631.1"/>
    </source>
</evidence>
<dbReference type="InterPro" id="IPR013087">
    <property type="entry name" value="Znf_C2H2_type"/>
</dbReference>
<evidence type="ECO:0000313" key="5">
    <source>
        <dbReference type="Proteomes" id="UP000275846"/>
    </source>
</evidence>
<keyword evidence="1" id="KW-0863">Zinc-finger</keyword>
<dbReference type="SUPFAM" id="SSF56219">
    <property type="entry name" value="DNase I-like"/>
    <property type="match status" value="1"/>
</dbReference>
<protein>
    <submittedName>
        <fullName evidence="6">C2H2-type domain-containing protein</fullName>
    </submittedName>
</protein>
<gene>
    <name evidence="4" type="ORF">SSLN_LOCUS13246</name>
</gene>
<feature type="region of interest" description="Disordered" evidence="2">
    <location>
        <begin position="69"/>
        <end position="100"/>
    </location>
</feature>
<dbReference type="SUPFAM" id="SSF57667">
    <property type="entry name" value="beta-beta-alpha zinc fingers"/>
    <property type="match status" value="1"/>
</dbReference>